<evidence type="ECO:0000313" key="5">
    <source>
        <dbReference type="EMBL" id="KAK9870360.1"/>
    </source>
</evidence>
<name>A0AAW1TNW3_9CUCU</name>
<evidence type="ECO:0000259" key="4">
    <source>
        <dbReference type="Pfam" id="PF05225"/>
    </source>
</evidence>
<feature type="region of interest" description="Disordered" evidence="2">
    <location>
        <begin position="302"/>
        <end position="322"/>
    </location>
</feature>
<reference evidence="5 6" key="1">
    <citation type="submission" date="2023-03" db="EMBL/GenBank/DDBJ databases">
        <title>Genome insight into feeding habits of ladybird beetles.</title>
        <authorList>
            <person name="Li H.-S."/>
            <person name="Huang Y.-H."/>
            <person name="Pang H."/>
        </authorList>
    </citation>
    <scope>NUCLEOTIDE SEQUENCE [LARGE SCALE GENOMIC DNA]</scope>
    <source>
        <strain evidence="5">SYSU_2023b</strain>
        <tissue evidence="5">Whole body</tissue>
    </source>
</reference>
<dbReference type="SUPFAM" id="SSF46689">
    <property type="entry name" value="Homeodomain-like"/>
    <property type="match status" value="1"/>
</dbReference>
<dbReference type="Gene3D" id="1.10.10.60">
    <property type="entry name" value="Homeodomain-like"/>
    <property type="match status" value="1"/>
</dbReference>
<dbReference type="Pfam" id="PF03184">
    <property type="entry name" value="DDE_1"/>
    <property type="match status" value="1"/>
</dbReference>
<keyword evidence="6" id="KW-1185">Reference proteome</keyword>
<dbReference type="InterPro" id="IPR004875">
    <property type="entry name" value="DDE_SF_endonuclease_dom"/>
</dbReference>
<comment type="caution">
    <text evidence="5">The sequence shown here is derived from an EMBL/GenBank/DDBJ whole genome shotgun (WGS) entry which is preliminary data.</text>
</comment>
<gene>
    <name evidence="5" type="ORF">WA026_007928</name>
</gene>
<evidence type="ECO:0008006" key="7">
    <source>
        <dbReference type="Google" id="ProtNLM"/>
    </source>
</evidence>
<evidence type="ECO:0000313" key="6">
    <source>
        <dbReference type="Proteomes" id="UP001431783"/>
    </source>
</evidence>
<dbReference type="EMBL" id="JARQZJ010000003">
    <property type="protein sequence ID" value="KAK9870360.1"/>
    <property type="molecule type" value="Genomic_DNA"/>
</dbReference>
<evidence type="ECO:0000256" key="1">
    <source>
        <dbReference type="ARBA" id="ARBA00004123"/>
    </source>
</evidence>
<sequence>MKTALDEVLSKEMVYRKAASEYGVPQTTLERYVKKMREEGEVTIGVSLGSKEPIFTTKEEDDCGISETYGRTSFWADNSRSETSSISTDCSLSSSERGQTITVEICFNAAGIYMPPLMIFPRQRMKPELLDHAPTGTEGVCNARSWITTEIFLTLFKKFIGFSGATPTYHVLLLLDGHISELFGNAYIQAATTSTEINAFRKCGIRPFNENNSTDADLISAATTDIQNIENSSSVEQQRVTEAEGPQHEVVPSVPSTTVVTTVSSTATTYHPEPVTTRPEVTTESCTPVRIDFITECTEQVTPDVTKKPAPEPEPGSTFASKSPIRVVCRDLISSLKMHPLVIFGPTN</sequence>
<dbReference type="InterPro" id="IPR009057">
    <property type="entry name" value="Homeodomain-like_sf"/>
</dbReference>
<proteinExistence type="predicted"/>
<organism evidence="5 6">
    <name type="scientific">Henosepilachna vigintioctopunctata</name>
    <dbReference type="NCBI Taxonomy" id="420089"/>
    <lineage>
        <taxon>Eukaryota</taxon>
        <taxon>Metazoa</taxon>
        <taxon>Ecdysozoa</taxon>
        <taxon>Arthropoda</taxon>
        <taxon>Hexapoda</taxon>
        <taxon>Insecta</taxon>
        <taxon>Pterygota</taxon>
        <taxon>Neoptera</taxon>
        <taxon>Endopterygota</taxon>
        <taxon>Coleoptera</taxon>
        <taxon>Polyphaga</taxon>
        <taxon>Cucujiformia</taxon>
        <taxon>Coccinelloidea</taxon>
        <taxon>Coccinellidae</taxon>
        <taxon>Epilachninae</taxon>
        <taxon>Epilachnini</taxon>
        <taxon>Henosepilachna</taxon>
    </lineage>
</organism>
<dbReference type="GO" id="GO:0005634">
    <property type="term" value="C:nucleus"/>
    <property type="evidence" value="ECO:0007669"/>
    <property type="project" value="UniProtKB-SubCell"/>
</dbReference>
<dbReference type="Pfam" id="PF05225">
    <property type="entry name" value="HTH_psq"/>
    <property type="match status" value="1"/>
</dbReference>
<dbReference type="Proteomes" id="UP001431783">
    <property type="component" value="Unassembled WGS sequence"/>
</dbReference>
<feature type="domain" description="HTH psq-type" evidence="4">
    <location>
        <begin position="1"/>
        <end position="34"/>
    </location>
</feature>
<dbReference type="AlphaFoldDB" id="A0AAW1TNW3"/>
<protein>
    <recommendedName>
        <fullName evidence="7">HTH psq-type domain-containing protein</fullName>
    </recommendedName>
</protein>
<comment type="subcellular location">
    <subcellularLocation>
        <location evidence="1">Nucleus</location>
    </subcellularLocation>
</comment>
<dbReference type="InterPro" id="IPR007889">
    <property type="entry name" value="HTH_Psq"/>
</dbReference>
<feature type="domain" description="DDE-1" evidence="3">
    <location>
        <begin position="99"/>
        <end position="182"/>
    </location>
</feature>
<evidence type="ECO:0000256" key="2">
    <source>
        <dbReference type="SAM" id="MobiDB-lite"/>
    </source>
</evidence>
<evidence type="ECO:0000259" key="3">
    <source>
        <dbReference type="Pfam" id="PF03184"/>
    </source>
</evidence>
<accession>A0AAW1TNW3</accession>
<dbReference type="GO" id="GO:0003677">
    <property type="term" value="F:DNA binding"/>
    <property type="evidence" value="ECO:0007669"/>
    <property type="project" value="InterPro"/>
</dbReference>